<keyword evidence="2" id="KW-0677">Repeat</keyword>
<dbReference type="Pfam" id="PF01344">
    <property type="entry name" value="Kelch_1"/>
    <property type="match status" value="1"/>
</dbReference>
<evidence type="ECO:0000256" key="1">
    <source>
        <dbReference type="ARBA" id="ARBA00022441"/>
    </source>
</evidence>
<dbReference type="SUPFAM" id="SSF117281">
    <property type="entry name" value="Kelch motif"/>
    <property type="match status" value="2"/>
</dbReference>
<dbReference type="Gene3D" id="2.120.10.80">
    <property type="entry name" value="Kelch-type beta propeller"/>
    <property type="match status" value="1"/>
</dbReference>
<name>A0A6F9DGL0_9ASCI</name>
<dbReference type="PANTHER" id="PTHR24412:SF489">
    <property type="entry name" value="RING FINGER DOMAIN AND KELCH REPEAT-CONTAINING PROTEIN DDB_G0271372"/>
    <property type="match status" value="1"/>
</dbReference>
<dbReference type="InterPro" id="IPR006652">
    <property type="entry name" value="Kelch_1"/>
</dbReference>
<evidence type="ECO:0000313" key="4">
    <source>
        <dbReference type="EMBL" id="CAB3259386.1"/>
    </source>
</evidence>
<keyword evidence="1" id="KW-0880">Kelch repeat</keyword>
<organism evidence="4">
    <name type="scientific">Phallusia mammillata</name>
    <dbReference type="NCBI Taxonomy" id="59560"/>
    <lineage>
        <taxon>Eukaryota</taxon>
        <taxon>Metazoa</taxon>
        <taxon>Chordata</taxon>
        <taxon>Tunicata</taxon>
        <taxon>Ascidiacea</taxon>
        <taxon>Phlebobranchia</taxon>
        <taxon>Ascidiidae</taxon>
        <taxon>Phallusia</taxon>
    </lineage>
</organism>
<reference evidence="4" key="1">
    <citation type="submission" date="2020-04" db="EMBL/GenBank/DDBJ databases">
        <authorList>
            <person name="Neveu A P."/>
        </authorList>
    </citation>
    <scope>NUCLEOTIDE SEQUENCE</scope>
    <source>
        <tissue evidence="4">Whole embryo</tissue>
    </source>
</reference>
<sequence length="427" mass="48532">MDLPENEIQMFLKSDKIKVETEDVLFTALVNWTNHNLPKRQEAFPKLFGLLRLQSVTKQFLSNTVRKEKLVRDSTTCRDLVEDAMHFHIEPERFEKQQPRIAQRKVNKRCYLLTPKNVVQSLQLKTSVPNSEEMKGLFANPQHMIVQPPFHISHLSAIVLHENKVMFFGGAHPNNKLGTTSIISFDEQVWKLEGNLNFPRAKASAVSVKGAVYIFGGTSSKVENRTEMYVDGHCLHDMPKDLKNNRLLSCAVVIGGIIYLFGNNEATSYQPWQVENQFMFAPRNQFNIATTNQTSVDAINTQTNEWSIVAPLNFQRTSFTAATVGNTIYVFGGCKNNRQHFNTGEFLDTSFDNPTWTLLPPAPVELRTATSFLLSNEEIIVLGGRSNQLCCFSTRTHTWKDTFTNCQQEQEKLGEAVISSRIFGFIM</sequence>
<gene>
    <name evidence="4" type="primary">Klhl12-010</name>
</gene>
<feature type="domain" description="BACK" evidence="3">
    <location>
        <begin position="2"/>
        <end position="65"/>
    </location>
</feature>
<evidence type="ECO:0000256" key="2">
    <source>
        <dbReference type="ARBA" id="ARBA00022737"/>
    </source>
</evidence>
<dbReference type="SMART" id="SM00612">
    <property type="entry name" value="Kelch"/>
    <property type="match status" value="4"/>
</dbReference>
<dbReference type="EMBL" id="LR786254">
    <property type="protein sequence ID" value="CAB3259386.1"/>
    <property type="molecule type" value="mRNA"/>
</dbReference>
<proteinExistence type="evidence at transcript level"/>
<dbReference type="AlphaFoldDB" id="A0A6F9DGL0"/>
<dbReference type="InterPro" id="IPR015915">
    <property type="entry name" value="Kelch-typ_b-propeller"/>
</dbReference>
<dbReference type="InterPro" id="IPR011705">
    <property type="entry name" value="BACK"/>
</dbReference>
<dbReference type="Gene3D" id="1.25.40.420">
    <property type="match status" value="1"/>
</dbReference>
<dbReference type="PANTHER" id="PTHR24412">
    <property type="entry name" value="KELCH PROTEIN"/>
    <property type="match status" value="1"/>
</dbReference>
<protein>
    <submittedName>
        <fullName evidence="4">Kelch-like protein 12</fullName>
    </submittedName>
</protein>
<dbReference type="Pfam" id="PF07707">
    <property type="entry name" value="BACK"/>
    <property type="match status" value="1"/>
</dbReference>
<evidence type="ECO:0000259" key="3">
    <source>
        <dbReference type="Pfam" id="PF07707"/>
    </source>
</evidence>
<accession>A0A6F9DGL0</accession>